<dbReference type="Pfam" id="PF01408">
    <property type="entry name" value="GFO_IDH_MocA"/>
    <property type="match status" value="1"/>
</dbReference>
<dbReference type="InterPro" id="IPR055170">
    <property type="entry name" value="GFO_IDH_MocA-like_dom"/>
</dbReference>
<dbReference type="PANTHER" id="PTHR43054">
    <property type="match status" value="1"/>
</dbReference>
<feature type="domain" description="Gfo/Idh/MocA-like oxidoreductase N-terminal" evidence="1">
    <location>
        <begin position="1"/>
        <end position="117"/>
    </location>
</feature>
<protein>
    <submittedName>
        <fullName evidence="3">Gfo/Idh/MocA family oxidoreductase</fullName>
    </submittedName>
</protein>
<dbReference type="InterPro" id="IPR000683">
    <property type="entry name" value="Gfo/Idh/MocA-like_OxRdtase_N"/>
</dbReference>
<dbReference type="Pfam" id="PF22725">
    <property type="entry name" value="GFO_IDH_MocA_C3"/>
    <property type="match status" value="1"/>
</dbReference>
<sequence>MKYGVIGTSEITTRFIEASREVADFNLSSVYSRTYERAQDFAKRFGAPNIYTDLEKMAVEGQVDVIYIASPNSLHFEQVVFFLQKKIHVICEKPIFSNVKEFEQAFNVAEENGVFLFEAARNIHSPNFKLLKDQVAKIGKVRSAVLQYMKYSSRYDLVLKGEEPNIFSANFSGGALVDLGVYPVFVAVSLFGDPKDVAYYPVMLPTGVDGSGTLVLQYDDFVCTILCSKITDSFLPNEIHGEKGTVIVDHISSIRKLDVLDRVAKSSETISVPEHENNMVYEIEAFKNIIESKDYKGYEELKRISYSTLKITEAARKFSGIVFTNERE</sequence>
<evidence type="ECO:0000259" key="2">
    <source>
        <dbReference type="Pfam" id="PF22725"/>
    </source>
</evidence>
<comment type="caution">
    <text evidence="3">The sequence shown here is derived from an EMBL/GenBank/DDBJ whole genome shotgun (WGS) entry which is preliminary data.</text>
</comment>
<evidence type="ECO:0000259" key="1">
    <source>
        <dbReference type="Pfam" id="PF01408"/>
    </source>
</evidence>
<gene>
    <name evidence="3" type="ORF">GCM10008967_10200</name>
</gene>
<dbReference type="Gene3D" id="3.40.50.720">
    <property type="entry name" value="NAD(P)-binding Rossmann-like Domain"/>
    <property type="match status" value="1"/>
</dbReference>
<evidence type="ECO:0000313" key="4">
    <source>
        <dbReference type="Proteomes" id="UP001500782"/>
    </source>
</evidence>
<dbReference type="Gene3D" id="3.30.360.10">
    <property type="entry name" value="Dihydrodipicolinate Reductase, domain 2"/>
    <property type="match status" value="1"/>
</dbReference>
<organism evidence="3 4">
    <name type="scientific">Bacillus carboniphilus</name>
    <dbReference type="NCBI Taxonomy" id="86663"/>
    <lineage>
        <taxon>Bacteria</taxon>
        <taxon>Bacillati</taxon>
        <taxon>Bacillota</taxon>
        <taxon>Bacilli</taxon>
        <taxon>Bacillales</taxon>
        <taxon>Bacillaceae</taxon>
        <taxon>Bacillus</taxon>
    </lineage>
</organism>
<dbReference type="SUPFAM" id="SSF55347">
    <property type="entry name" value="Glyceraldehyde-3-phosphate dehydrogenase-like, C-terminal domain"/>
    <property type="match status" value="1"/>
</dbReference>
<proteinExistence type="predicted"/>
<feature type="domain" description="GFO/IDH/MocA-like oxidoreductase" evidence="2">
    <location>
        <begin position="137"/>
        <end position="246"/>
    </location>
</feature>
<reference evidence="4" key="1">
    <citation type="journal article" date="2019" name="Int. J. Syst. Evol. Microbiol.">
        <title>The Global Catalogue of Microorganisms (GCM) 10K type strain sequencing project: providing services to taxonomists for standard genome sequencing and annotation.</title>
        <authorList>
            <consortium name="The Broad Institute Genomics Platform"/>
            <consortium name="The Broad Institute Genome Sequencing Center for Infectious Disease"/>
            <person name="Wu L."/>
            <person name="Ma J."/>
        </authorList>
    </citation>
    <scope>NUCLEOTIDE SEQUENCE [LARGE SCALE GENOMIC DNA]</scope>
    <source>
        <strain evidence="4">JCM 9731</strain>
    </source>
</reference>
<dbReference type="Proteomes" id="UP001500782">
    <property type="component" value="Unassembled WGS sequence"/>
</dbReference>
<dbReference type="EMBL" id="BAAADJ010000010">
    <property type="protein sequence ID" value="GAA0321659.1"/>
    <property type="molecule type" value="Genomic_DNA"/>
</dbReference>
<evidence type="ECO:0000313" key="3">
    <source>
        <dbReference type="EMBL" id="GAA0321659.1"/>
    </source>
</evidence>
<dbReference type="SUPFAM" id="SSF51735">
    <property type="entry name" value="NAD(P)-binding Rossmann-fold domains"/>
    <property type="match status" value="1"/>
</dbReference>
<dbReference type="InterPro" id="IPR036291">
    <property type="entry name" value="NAD(P)-bd_dom_sf"/>
</dbReference>
<dbReference type="RefSeq" id="WP_343796948.1">
    <property type="nucleotide sequence ID" value="NZ_BAAADJ010000010.1"/>
</dbReference>
<name>A0ABP3FMU7_9BACI</name>
<accession>A0ABP3FMU7</accession>
<keyword evidence="4" id="KW-1185">Reference proteome</keyword>
<dbReference type="PANTHER" id="PTHR43054:SF1">
    <property type="entry name" value="SCYLLO-INOSITOL 2-DEHYDROGENASE (NADP(+)) IOLU"/>
    <property type="match status" value="1"/>
</dbReference>